<dbReference type="Gene3D" id="2.130.10.10">
    <property type="entry name" value="YVTN repeat-like/Quinoprotein amine dehydrogenase"/>
    <property type="match status" value="1"/>
</dbReference>
<evidence type="ECO:0000256" key="2">
    <source>
        <dbReference type="ARBA" id="ARBA00022737"/>
    </source>
</evidence>
<organism evidence="5 6">
    <name type="scientific">Tritrichomonas musculus</name>
    <dbReference type="NCBI Taxonomy" id="1915356"/>
    <lineage>
        <taxon>Eukaryota</taxon>
        <taxon>Metamonada</taxon>
        <taxon>Parabasalia</taxon>
        <taxon>Tritrichomonadida</taxon>
        <taxon>Tritrichomonadidae</taxon>
        <taxon>Tritrichomonas</taxon>
    </lineage>
</organism>
<evidence type="ECO:0000313" key="6">
    <source>
        <dbReference type="Proteomes" id="UP001470230"/>
    </source>
</evidence>
<dbReference type="InterPro" id="IPR015943">
    <property type="entry name" value="WD40/YVTN_repeat-like_dom_sf"/>
</dbReference>
<dbReference type="PANTHER" id="PTHR12848">
    <property type="entry name" value="REGULATORY-ASSOCIATED PROTEIN OF MTOR"/>
    <property type="match status" value="1"/>
</dbReference>
<reference evidence="5 6" key="1">
    <citation type="submission" date="2024-04" db="EMBL/GenBank/DDBJ databases">
        <title>Tritrichomonas musculus Genome.</title>
        <authorList>
            <person name="Alves-Ferreira E."/>
            <person name="Grigg M."/>
            <person name="Lorenzi H."/>
            <person name="Galac M."/>
        </authorList>
    </citation>
    <scope>NUCLEOTIDE SEQUENCE [LARGE SCALE GENOMIC DNA]</scope>
    <source>
        <strain evidence="5 6">EAF2021</strain>
    </source>
</reference>
<feature type="region of interest" description="Disordered" evidence="3">
    <location>
        <begin position="894"/>
        <end position="921"/>
    </location>
</feature>
<name>A0ABR2IZA1_9EUKA</name>
<evidence type="ECO:0000256" key="3">
    <source>
        <dbReference type="SAM" id="MobiDB-lite"/>
    </source>
</evidence>
<accession>A0ABR2IZA1</accession>
<feature type="compositionally biased region" description="Low complexity" evidence="3">
    <location>
        <begin position="851"/>
        <end position="861"/>
    </location>
</feature>
<feature type="compositionally biased region" description="Low complexity" evidence="3">
    <location>
        <begin position="1"/>
        <end position="14"/>
    </location>
</feature>
<dbReference type="Proteomes" id="UP001470230">
    <property type="component" value="Unassembled WGS sequence"/>
</dbReference>
<feature type="region of interest" description="Disordered" evidence="3">
    <location>
        <begin position="796"/>
        <end position="870"/>
    </location>
</feature>
<evidence type="ECO:0000256" key="1">
    <source>
        <dbReference type="ARBA" id="ARBA00022574"/>
    </source>
</evidence>
<dbReference type="InterPro" id="IPR036322">
    <property type="entry name" value="WD40_repeat_dom_sf"/>
</dbReference>
<dbReference type="EMBL" id="JAPFFF010000014">
    <property type="protein sequence ID" value="KAK8870322.1"/>
    <property type="molecule type" value="Genomic_DNA"/>
</dbReference>
<feature type="compositionally biased region" description="Low complexity" evidence="3">
    <location>
        <begin position="796"/>
        <end position="818"/>
    </location>
</feature>
<keyword evidence="2" id="KW-0677">Repeat</keyword>
<dbReference type="PANTHER" id="PTHR12848:SF16">
    <property type="entry name" value="REGULATORY-ASSOCIATED PROTEIN OF MTOR"/>
    <property type="match status" value="1"/>
</dbReference>
<feature type="region of interest" description="Disordered" evidence="3">
    <location>
        <begin position="1"/>
        <end position="34"/>
    </location>
</feature>
<evidence type="ECO:0000313" key="5">
    <source>
        <dbReference type="EMBL" id="KAK8870322.1"/>
    </source>
</evidence>
<feature type="domain" description="Raptor N-terminal CASPase-like" evidence="4">
    <location>
        <begin position="89"/>
        <end position="241"/>
    </location>
</feature>
<dbReference type="SMART" id="SM01302">
    <property type="entry name" value="Raptor_N"/>
    <property type="match status" value="1"/>
</dbReference>
<dbReference type="SUPFAM" id="SSF48371">
    <property type="entry name" value="ARM repeat"/>
    <property type="match status" value="1"/>
</dbReference>
<gene>
    <name evidence="5" type="ORF">M9Y10_008201</name>
</gene>
<sequence length="1302" mass="146212">MSNGEYEYSEGSGETSEDLENVPDVKGADSKPASYVSPNTPFRISIDQHLKKINIQAAAQSQTPALSFLSDEDFLLKSNEQNLAQNQFIQETTEIAIIDIAHPLHYDKIESDYSKNCIEYIAWTDIQNTPTNEFHAVVHNSYKSMYQEQRKQLRFVHLVSPTIDKFHVIGQNRKDLPSERMLFHYVGYGYPTSNNGNIFIRDARPQQFVEFKIKKLLKLMKTPSFYIFDCDYAGCFISAISDGYKDIAKKDATQNKMPFNYDDWYCFCATGPDEKLLSDRNLPRDFLSSCLLSPIDMSLLCHILKYYYDSYKGPDFPLKYIKQTLKEKNFPREDFQKLLRTIVDSIVSDYLKPELYSRLFRKDKLVASLFRNFVLAQFLSNLYNIHPQSNPKLPNMSHHPMWVQWVSALDLWFTSSLSNVTSFDSYFYARSINTFKNMMKNGKAKLIRNSLLTTLCQIPFTDNASYNQTATTAIADYALASSENRAKVANSVIFASFFAKLVDNVPIKIKEFDSLCLLVLSLFQFDMNFVFQIKRETSFKMLLNRLFDTRLNVRTKTMIAAILCCFVSTFKNLRNELSSPEHFMKLNQIISEPNLSAGYLVWLLILLKKTYETQSIDTKLFYEQSFHIQLVNLVFHNNANCRAAVLSAVSCFMQPNDSSLNIGLLLFTLPTFVDVHFLVRYQFLIILVRFLSTHKKLFMENFQKTQKISTSFSFSEIITQWLCQNMKWPDVERDFVRFSNVISTVMHKDDAVHHVCDLVVYLIDYFTHDPHPIVKSSAIKAKNMYKKLIQCDLSSSSSTPSISPPFGSLSPSSSVVGPVGSGSGSGNNSGNNSGGHEVRRNRAIINIPNGTTSPSSSPQPTNYALKSKSGPPISQAQAAAIAAAVAASNNANKIMNNNNKNRVGPLRDDSSDEGGKNSKPTLFANDSAVIFSIFLDNIIRTRGQDQPKRQDIQVMKPQNYGNISVPAARLQIRASTNQMNQQATHIAFHPHHIEAALSTSKGEVYYFDEDLNHYMRAYLLPDQTLLKQSPSGLSSSSSTSTTSSNCEISDLSVLEFGNNPYVVASSSCGCISIWNPGKKHPSCTWRADANFMCDNIPQYAAVSPNHPKITTVRGNGAIALWDIESQKLIGEWRLMDQNIASKIMYLPSSNDVALAGYVSGNIIGIDLRVASGLKSSRIMNFSLADKLVNFGGNRNGGEFIYAASKNGRCVCWNAISKQLNNSINMNAEITNFDVHVGLPILAFSKAHENVVITSPTGQVLYTSKTIGSDCKMKLHPILPVLTFSQANGEVSSYNIVLSPDGK</sequence>
<protein>
    <recommendedName>
        <fullName evidence="4">Raptor N-terminal CASPase-like domain-containing protein</fullName>
    </recommendedName>
</protein>
<dbReference type="SUPFAM" id="SSF50978">
    <property type="entry name" value="WD40 repeat-like"/>
    <property type="match status" value="1"/>
</dbReference>
<dbReference type="Pfam" id="PF14538">
    <property type="entry name" value="Raptor_N"/>
    <property type="match status" value="1"/>
</dbReference>
<evidence type="ECO:0000259" key="4">
    <source>
        <dbReference type="SMART" id="SM01302"/>
    </source>
</evidence>
<dbReference type="InterPro" id="IPR016024">
    <property type="entry name" value="ARM-type_fold"/>
</dbReference>
<keyword evidence="1" id="KW-0853">WD repeat</keyword>
<feature type="compositionally biased region" description="Basic and acidic residues" evidence="3">
    <location>
        <begin position="905"/>
        <end position="916"/>
    </location>
</feature>
<dbReference type="InterPro" id="IPR004083">
    <property type="entry name" value="Raptor"/>
</dbReference>
<dbReference type="PRINTS" id="PR01547">
    <property type="entry name" value="YEAST176DUF"/>
</dbReference>
<proteinExistence type="predicted"/>
<dbReference type="InterPro" id="IPR029347">
    <property type="entry name" value="Raptor_N"/>
</dbReference>
<comment type="caution">
    <text evidence="5">The sequence shown here is derived from an EMBL/GenBank/DDBJ whole genome shotgun (WGS) entry which is preliminary data.</text>
</comment>
<keyword evidence="6" id="KW-1185">Reference proteome</keyword>